<accession>H2ZPK8</accession>
<name>H2ZPK8_CIOSA</name>
<dbReference type="Proteomes" id="UP000007875">
    <property type="component" value="Unassembled WGS sequence"/>
</dbReference>
<dbReference type="Ensembl" id="ENSCSAVT00000019735.1">
    <property type="protein sequence ID" value="ENSCSAVP00000019524.1"/>
    <property type="gene ID" value="ENSCSAVG00000011449.1"/>
</dbReference>
<reference evidence="2" key="2">
    <citation type="submission" date="2025-08" db="UniProtKB">
        <authorList>
            <consortium name="Ensembl"/>
        </authorList>
    </citation>
    <scope>IDENTIFICATION</scope>
</reference>
<dbReference type="AlphaFoldDB" id="H2ZPK8"/>
<feature type="compositionally biased region" description="Basic residues" evidence="1">
    <location>
        <begin position="44"/>
        <end position="55"/>
    </location>
</feature>
<evidence type="ECO:0000313" key="2">
    <source>
        <dbReference type="Ensembl" id="ENSCSAVP00000019524.1"/>
    </source>
</evidence>
<keyword evidence="3" id="KW-1185">Reference proteome</keyword>
<evidence type="ECO:0000256" key="1">
    <source>
        <dbReference type="SAM" id="MobiDB-lite"/>
    </source>
</evidence>
<feature type="region of interest" description="Disordered" evidence="1">
    <location>
        <begin position="38"/>
        <end position="70"/>
    </location>
</feature>
<reference evidence="3" key="1">
    <citation type="submission" date="2003-08" db="EMBL/GenBank/DDBJ databases">
        <authorList>
            <person name="Birren B."/>
            <person name="Nusbaum C."/>
            <person name="Abebe A."/>
            <person name="Abouelleil A."/>
            <person name="Adekoya E."/>
            <person name="Ait-zahra M."/>
            <person name="Allen N."/>
            <person name="Allen T."/>
            <person name="An P."/>
            <person name="Anderson M."/>
            <person name="Anderson S."/>
            <person name="Arachchi H."/>
            <person name="Armbruster J."/>
            <person name="Bachantsang P."/>
            <person name="Baldwin J."/>
            <person name="Barry A."/>
            <person name="Bayul T."/>
            <person name="Blitshsteyn B."/>
            <person name="Bloom T."/>
            <person name="Blye J."/>
            <person name="Boguslavskiy L."/>
            <person name="Borowsky M."/>
            <person name="Boukhgalter B."/>
            <person name="Brunache A."/>
            <person name="Butler J."/>
            <person name="Calixte N."/>
            <person name="Calvo S."/>
            <person name="Camarata J."/>
            <person name="Campo K."/>
            <person name="Chang J."/>
            <person name="Cheshatsang Y."/>
            <person name="Citroen M."/>
            <person name="Collymore A."/>
            <person name="Considine T."/>
            <person name="Cook A."/>
            <person name="Cooke P."/>
            <person name="Corum B."/>
            <person name="Cuomo C."/>
            <person name="David R."/>
            <person name="Dawoe T."/>
            <person name="Degray S."/>
            <person name="Dodge S."/>
            <person name="Dooley K."/>
            <person name="Dorje P."/>
            <person name="Dorjee K."/>
            <person name="Dorris L."/>
            <person name="Duffey N."/>
            <person name="Dupes A."/>
            <person name="Elkins T."/>
            <person name="Engels R."/>
            <person name="Erickson J."/>
            <person name="Farina A."/>
            <person name="Faro S."/>
            <person name="Ferreira P."/>
            <person name="Fischer H."/>
            <person name="Fitzgerald M."/>
            <person name="Foley K."/>
            <person name="Gage D."/>
            <person name="Galagan J."/>
            <person name="Gearin G."/>
            <person name="Gnerre S."/>
            <person name="Gnirke A."/>
            <person name="Goyette A."/>
            <person name="Graham J."/>
            <person name="Grandbois E."/>
            <person name="Gyaltsen K."/>
            <person name="Hafez N."/>
            <person name="Hagopian D."/>
            <person name="Hagos B."/>
            <person name="Hall J."/>
            <person name="Hatcher B."/>
            <person name="Heller A."/>
            <person name="Higgins H."/>
            <person name="Honan T."/>
            <person name="Horn A."/>
            <person name="Houde N."/>
            <person name="Hughes L."/>
            <person name="Hulme W."/>
            <person name="Husby E."/>
            <person name="Iliev I."/>
            <person name="Jaffe D."/>
            <person name="Jones C."/>
            <person name="Kamal M."/>
            <person name="Kamat A."/>
            <person name="Kamvysselis M."/>
            <person name="Karlsson E."/>
            <person name="Kells C."/>
            <person name="Kieu A."/>
            <person name="Kisner P."/>
            <person name="Kodira C."/>
            <person name="Kulbokas E."/>
            <person name="Labutti K."/>
            <person name="Lama D."/>
            <person name="Landers T."/>
            <person name="Leger J."/>
            <person name="Levine S."/>
            <person name="Lewis D."/>
            <person name="Lewis T."/>
            <person name="Lindblad-toh K."/>
            <person name="Liu X."/>
            <person name="Lokyitsang T."/>
            <person name="Lokyitsang Y."/>
            <person name="Lucien O."/>
            <person name="Lui A."/>
            <person name="Ma L.J."/>
            <person name="Mabbitt R."/>
            <person name="Macdonald J."/>
            <person name="Maclean C."/>
            <person name="Major J."/>
            <person name="Manning J."/>
            <person name="Marabella R."/>
            <person name="Maru K."/>
            <person name="Matthews C."/>
            <person name="Mauceli E."/>
            <person name="Mccarthy M."/>
            <person name="Mcdonough S."/>
            <person name="Mcghee T."/>
            <person name="Meldrim J."/>
            <person name="Meneus L."/>
            <person name="Mesirov J."/>
            <person name="Mihalev A."/>
            <person name="Mihova T."/>
            <person name="Mikkelsen T."/>
            <person name="Mlenga V."/>
            <person name="Moru K."/>
            <person name="Mozes J."/>
            <person name="Mulrain L."/>
            <person name="Munson G."/>
            <person name="Naylor J."/>
            <person name="Newes C."/>
            <person name="Nguyen C."/>
            <person name="Nguyen N."/>
            <person name="Nguyen T."/>
            <person name="Nicol R."/>
            <person name="Nielsen C."/>
            <person name="Nizzari M."/>
            <person name="Norbu C."/>
            <person name="Norbu N."/>
            <person name="O'donnell P."/>
            <person name="Okoawo O."/>
            <person name="O'leary S."/>
            <person name="Omotosho B."/>
            <person name="O'neill K."/>
            <person name="Osman S."/>
            <person name="Parker S."/>
            <person name="Perrin D."/>
            <person name="Phunkhang P."/>
            <person name="Piqani B."/>
            <person name="Purcell S."/>
            <person name="Rachupka T."/>
            <person name="Ramasamy U."/>
            <person name="Rameau R."/>
            <person name="Ray V."/>
            <person name="Raymond C."/>
            <person name="Retta R."/>
            <person name="Richardson S."/>
            <person name="Rise C."/>
            <person name="Rodriguez J."/>
            <person name="Rogers J."/>
            <person name="Rogov P."/>
            <person name="Rutman M."/>
            <person name="Schupbach R."/>
            <person name="Seaman C."/>
            <person name="Settipalli S."/>
            <person name="Sharpe T."/>
            <person name="Sheridan J."/>
            <person name="Sherpa N."/>
            <person name="Shi J."/>
            <person name="Smirnov S."/>
            <person name="Smith C."/>
            <person name="Sougnez C."/>
            <person name="Spencer B."/>
            <person name="Stalker J."/>
            <person name="Stange-thomann N."/>
            <person name="Stavropoulos S."/>
            <person name="Stetson K."/>
            <person name="Stone C."/>
            <person name="Stone S."/>
            <person name="Stubbs M."/>
            <person name="Talamas J."/>
            <person name="Tchuinga P."/>
            <person name="Tenzing P."/>
            <person name="Tesfaye S."/>
            <person name="Theodore J."/>
            <person name="Thoulutsang Y."/>
            <person name="Topham K."/>
            <person name="Towey S."/>
            <person name="Tsamla T."/>
            <person name="Tsomo N."/>
            <person name="Vallee D."/>
            <person name="Vassiliev H."/>
            <person name="Venkataraman V."/>
            <person name="Vinson J."/>
            <person name="Vo A."/>
            <person name="Wade C."/>
            <person name="Wang S."/>
            <person name="Wangchuk T."/>
            <person name="Wangdi T."/>
            <person name="Whittaker C."/>
            <person name="Wilkinson J."/>
            <person name="Wu Y."/>
            <person name="Wyman D."/>
            <person name="Yadav S."/>
            <person name="Yang S."/>
            <person name="Yang X."/>
            <person name="Yeager S."/>
            <person name="Yee E."/>
            <person name="Young G."/>
            <person name="Zainoun J."/>
            <person name="Zembeck L."/>
            <person name="Zimmer A."/>
            <person name="Zody M."/>
            <person name="Lander E."/>
        </authorList>
    </citation>
    <scope>NUCLEOTIDE SEQUENCE [LARGE SCALE GENOMIC DNA]</scope>
</reference>
<dbReference type="InParanoid" id="H2ZPK8"/>
<protein>
    <submittedName>
        <fullName evidence="2">Uncharacterized protein</fullName>
    </submittedName>
</protein>
<dbReference type="HOGENOM" id="CLU_1699459_0_0_1"/>
<evidence type="ECO:0000313" key="3">
    <source>
        <dbReference type="Proteomes" id="UP000007875"/>
    </source>
</evidence>
<proteinExistence type="predicted"/>
<sequence length="155" mass="18001">MEERIRALNQGRTVPVVSEGDMEELVELSKTDKIQSLRANMKDKMKKRRAQRRPTRTNLPTEFEGESEGLSAESELYKANLLQLQSTEDEHLEDVILSALKEAELERCEMQQARLLEMKMNESGLDEKERDLILAEYKSANERFKSNLDQQQSKQ</sequence>
<reference evidence="2" key="3">
    <citation type="submission" date="2025-09" db="UniProtKB">
        <authorList>
            <consortium name="Ensembl"/>
        </authorList>
    </citation>
    <scope>IDENTIFICATION</scope>
</reference>
<organism evidence="2 3">
    <name type="scientific">Ciona savignyi</name>
    <name type="common">Pacific transparent sea squirt</name>
    <dbReference type="NCBI Taxonomy" id="51511"/>
    <lineage>
        <taxon>Eukaryota</taxon>
        <taxon>Metazoa</taxon>
        <taxon>Chordata</taxon>
        <taxon>Tunicata</taxon>
        <taxon>Ascidiacea</taxon>
        <taxon>Phlebobranchia</taxon>
        <taxon>Cionidae</taxon>
        <taxon>Ciona</taxon>
    </lineage>
</organism>